<reference evidence="3 4" key="1">
    <citation type="journal article" date="2024" name="BMC Genomics">
        <title>Genome assembly of redclaw crayfish (Cherax quadricarinatus) provides insights into its immune adaptation and hypoxia tolerance.</title>
        <authorList>
            <person name="Liu Z."/>
            <person name="Zheng J."/>
            <person name="Li H."/>
            <person name="Fang K."/>
            <person name="Wang S."/>
            <person name="He J."/>
            <person name="Zhou D."/>
            <person name="Weng S."/>
            <person name="Chi M."/>
            <person name="Gu Z."/>
            <person name="He J."/>
            <person name="Li F."/>
            <person name="Wang M."/>
        </authorList>
    </citation>
    <scope>NUCLEOTIDE SEQUENCE [LARGE SCALE GENOMIC DNA]</scope>
    <source>
        <strain evidence="3">ZL_2023a</strain>
    </source>
</reference>
<keyword evidence="2" id="KW-0833">Ubl conjugation pathway</keyword>
<dbReference type="EMBL" id="JARKIK010000089">
    <property type="protein sequence ID" value="KAK8723502.1"/>
    <property type="molecule type" value="Genomic_DNA"/>
</dbReference>
<dbReference type="InterPro" id="IPR011989">
    <property type="entry name" value="ARM-like"/>
</dbReference>
<dbReference type="SUPFAM" id="SSF48371">
    <property type="entry name" value="ARM repeat"/>
    <property type="match status" value="1"/>
</dbReference>
<proteinExistence type="predicted"/>
<keyword evidence="1" id="KW-0677">Repeat</keyword>
<evidence type="ECO:0008006" key="5">
    <source>
        <dbReference type="Google" id="ProtNLM"/>
    </source>
</evidence>
<comment type="caution">
    <text evidence="3">The sequence shown here is derived from an EMBL/GenBank/DDBJ whole genome shotgun (WGS) entry which is preliminary data.</text>
</comment>
<dbReference type="InterPro" id="IPR039852">
    <property type="entry name" value="CAND1/CAND2"/>
</dbReference>
<feature type="non-terminal residue" evidence="3">
    <location>
        <position position="308"/>
    </location>
</feature>
<evidence type="ECO:0000313" key="4">
    <source>
        <dbReference type="Proteomes" id="UP001445076"/>
    </source>
</evidence>
<sequence>MASVSYHIANLLEKMTSTDKDYRFMATNDLMTELQKDSIKLDDESERKVVRMLLRLLEDKNGEVQNLAVKCLGPLVNKVKEFHVYSIVESLCDHMVSDREQLRDMSSLALKTVINELPASSTALVANICKRVTDRLSEAIVRQEDVSVQLEALDILGDLLARFGSLLISFHPNILDALLPQLASPRLAVRKRTIVALSHLVVSCSPQIYARLMDFLIDELAKNTSMSTTRTYIQCIAAISRQAGHRFGEYLERVMPLITQYVAVDDDELREYCISACEAFTLRCPKEITHHLPTIVALCLKYITHDPN</sequence>
<dbReference type="AlphaFoldDB" id="A0AAW0W3S5"/>
<keyword evidence="4" id="KW-1185">Reference proteome</keyword>
<dbReference type="PANTHER" id="PTHR12696">
    <property type="entry name" value="TIP120"/>
    <property type="match status" value="1"/>
</dbReference>
<dbReference type="Pfam" id="PF13513">
    <property type="entry name" value="HEAT_EZ"/>
    <property type="match status" value="1"/>
</dbReference>
<evidence type="ECO:0000256" key="2">
    <source>
        <dbReference type="ARBA" id="ARBA00022786"/>
    </source>
</evidence>
<accession>A0AAW0W3S5</accession>
<gene>
    <name evidence="3" type="ORF">OTU49_011743</name>
</gene>
<dbReference type="Proteomes" id="UP001445076">
    <property type="component" value="Unassembled WGS sequence"/>
</dbReference>
<name>A0AAW0W3S5_CHEQU</name>
<dbReference type="GO" id="GO:0010265">
    <property type="term" value="P:SCF complex assembly"/>
    <property type="evidence" value="ECO:0007669"/>
    <property type="project" value="InterPro"/>
</dbReference>
<dbReference type="InterPro" id="IPR016024">
    <property type="entry name" value="ARM-type_fold"/>
</dbReference>
<organism evidence="3 4">
    <name type="scientific">Cherax quadricarinatus</name>
    <name type="common">Australian red claw crayfish</name>
    <dbReference type="NCBI Taxonomy" id="27406"/>
    <lineage>
        <taxon>Eukaryota</taxon>
        <taxon>Metazoa</taxon>
        <taxon>Ecdysozoa</taxon>
        <taxon>Arthropoda</taxon>
        <taxon>Crustacea</taxon>
        <taxon>Multicrustacea</taxon>
        <taxon>Malacostraca</taxon>
        <taxon>Eumalacostraca</taxon>
        <taxon>Eucarida</taxon>
        <taxon>Decapoda</taxon>
        <taxon>Pleocyemata</taxon>
        <taxon>Astacidea</taxon>
        <taxon>Parastacoidea</taxon>
        <taxon>Parastacidae</taxon>
        <taxon>Cherax</taxon>
    </lineage>
</organism>
<evidence type="ECO:0000313" key="3">
    <source>
        <dbReference type="EMBL" id="KAK8723502.1"/>
    </source>
</evidence>
<evidence type="ECO:0000256" key="1">
    <source>
        <dbReference type="ARBA" id="ARBA00022737"/>
    </source>
</evidence>
<protein>
    <recommendedName>
        <fullName evidence="5">Cullin-associated NEDD8-dissociated protein 1</fullName>
    </recommendedName>
</protein>
<dbReference type="Gene3D" id="1.25.10.10">
    <property type="entry name" value="Leucine-rich Repeat Variant"/>
    <property type="match status" value="1"/>
</dbReference>